<keyword evidence="2" id="KW-1185">Reference proteome</keyword>
<name>A0ACC2WZU6_9TREE</name>
<organism evidence="1 2">
    <name type="scientific">Naganishia adeliensis</name>
    <dbReference type="NCBI Taxonomy" id="92952"/>
    <lineage>
        <taxon>Eukaryota</taxon>
        <taxon>Fungi</taxon>
        <taxon>Dikarya</taxon>
        <taxon>Basidiomycota</taxon>
        <taxon>Agaricomycotina</taxon>
        <taxon>Tremellomycetes</taxon>
        <taxon>Filobasidiales</taxon>
        <taxon>Filobasidiaceae</taxon>
        <taxon>Naganishia</taxon>
    </lineage>
</organism>
<dbReference type="Proteomes" id="UP001230649">
    <property type="component" value="Unassembled WGS sequence"/>
</dbReference>
<gene>
    <name evidence="1" type="ORF">QFC20_000604</name>
</gene>
<dbReference type="EMBL" id="JASBWS010000003">
    <property type="protein sequence ID" value="KAJ9116670.1"/>
    <property type="molecule type" value="Genomic_DNA"/>
</dbReference>
<evidence type="ECO:0000313" key="2">
    <source>
        <dbReference type="Proteomes" id="UP001230649"/>
    </source>
</evidence>
<comment type="caution">
    <text evidence="1">The sequence shown here is derived from an EMBL/GenBank/DDBJ whole genome shotgun (WGS) entry which is preliminary data.</text>
</comment>
<accession>A0ACC2WZU6</accession>
<proteinExistence type="predicted"/>
<evidence type="ECO:0000313" key="1">
    <source>
        <dbReference type="EMBL" id="KAJ9116670.1"/>
    </source>
</evidence>
<protein>
    <submittedName>
        <fullName evidence="1">Uncharacterized protein</fullName>
    </submittedName>
</protein>
<sequence>MSTAEEIPALSYILEPLLVAGLLTAGCLINHRPGRLQNIVHASKLLSQERPDYLPTFFGKQVRILSTERFRRNITSRFLAYFPFLLEVWYWLLTYWVYQIARALQALSMGDNTRTLSEAHARTILAIESALGLDIEKALQELVMKSDLILVFFNKTYAMVHIPATISYIGYSYWAFPPAIFQRIRRTLVLCNCLAFIIFSSWPCMPPRLLPFEEFGYIDTVHRGEAASIEKEYCLPGMPDKATANHFLLDAVGGFFVTVVAYKINHLLLHLRPLEEWGMWLCRTEKPLDKALFEQALAEYTSTVSENGGSGHDQVHLLNEDSFRRL</sequence>
<reference evidence="1" key="1">
    <citation type="submission" date="2023-04" db="EMBL/GenBank/DDBJ databases">
        <title>Draft Genome sequencing of Naganishia species isolated from polar environments using Oxford Nanopore Technology.</title>
        <authorList>
            <person name="Leo P."/>
            <person name="Venkateswaran K."/>
        </authorList>
    </citation>
    <scope>NUCLEOTIDE SEQUENCE</scope>
    <source>
        <strain evidence="1">MNA-CCFEE 5262</strain>
    </source>
</reference>